<feature type="compositionally biased region" description="Basic and acidic residues" evidence="1">
    <location>
        <begin position="1"/>
        <end position="11"/>
    </location>
</feature>
<feature type="domain" description="GmrSD restriction endonucleases N-terminal" evidence="2">
    <location>
        <begin position="62"/>
        <end position="199"/>
    </location>
</feature>
<reference evidence="3" key="1">
    <citation type="submission" date="2021-05" db="EMBL/GenBank/DDBJ databases">
        <authorList>
            <person name="Pietrasiak N."/>
            <person name="Ward R."/>
            <person name="Stajich J.E."/>
            <person name="Kurbessoian T."/>
        </authorList>
    </citation>
    <scope>NUCLEOTIDE SEQUENCE</scope>
    <source>
        <strain evidence="3">CPER-KK1</strain>
    </source>
</reference>
<evidence type="ECO:0000256" key="1">
    <source>
        <dbReference type="SAM" id="MobiDB-lite"/>
    </source>
</evidence>
<dbReference type="Pfam" id="PF03235">
    <property type="entry name" value="GmrSD_N"/>
    <property type="match status" value="1"/>
</dbReference>
<comment type="caution">
    <text evidence="3">The sequence shown here is derived from an EMBL/GenBank/DDBJ whole genome shotgun (WGS) entry which is preliminary data.</text>
</comment>
<evidence type="ECO:0000259" key="2">
    <source>
        <dbReference type="Pfam" id="PF03235"/>
    </source>
</evidence>
<protein>
    <submittedName>
        <fullName evidence="3">DUF262 domain-containing protein</fullName>
    </submittedName>
</protein>
<dbReference type="Proteomes" id="UP000753908">
    <property type="component" value="Unassembled WGS sequence"/>
</dbReference>
<gene>
    <name evidence="3" type="ORF">KME25_10770</name>
</gene>
<dbReference type="PANTHER" id="PTHR39639:SF1">
    <property type="entry name" value="DUF262 DOMAIN-CONTAINING PROTEIN"/>
    <property type="match status" value="1"/>
</dbReference>
<accession>A0A951PJ44</accession>
<reference evidence="3" key="2">
    <citation type="journal article" date="2022" name="Microbiol. Resour. Announc.">
        <title>Metagenome Sequencing to Explore Phylogenomics of Terrestrial Cyanobacteria.</title>
        <authorList>
            <person name="Ward R.D."/>
            <person name="Stajich J.E."/>
            <person name="Johansen J.R."/>
            <person name="Huntemann M."/>
            <person name="Clum A."/>
            <person name="Foster B."/>
            <person name="Foster B."/>
            <person name="Roux S."/>
            <person name="Palaniappan K."/>
            <person name="Varghese N."/>
            <person name="Mukherjee S."/>
            <person name="Reddy T.B.K."/>
            <person name="Daum C."/>
            <person name="Copeland A."/>
            <person name="Chen I.A."/>
            <person name="Ivanova N.N."/>
            <person name="Kyrpides N.C."/>
            <person name="Shapiro N."/>
            <person name="Eloe-Fadrosh E.A."/>
            <person name="Pietrasiak N."/>
        </authorList>
    </citation>
    <scope>NUCLEOTIDE SEQUENCE</scope>
    <source>
        <strain evidence="3">CPER-KK1</strain>
    </source>
</reference>
<dbReference type="InterPro" id="IPR004919">
    <property type="entry name" value="GmrSD_N"/>
</dbReference>
<dbReference type="PANTHER" id="PTHR39639">
    <property type="entry name" value="CHROMOSOME 16, WHOLE GENOME SHOTGUN SEQUENCE"/>
    <property type="match status" value="1"/>
</dbReference>
<dbReference type="AlphaFoldDB" id="A0A951PJ44"/>
<organism evidence="3 4">
    <name type="scientific">Symplocastrum torsivum CPER-KK1</name>
    <dbReference type="NCBI Taxonomy" id="450513"/>
    <lineage>
        <taxon>Bacteria</taxon>
        <taxon>Bacillati</taxon>
        <taxon>Cyanobacteriota</taxon>
        <taxon>Cyanophyceae</taxon>
        <taxon>Oscillatoriophycideae</taxon>
        <taxon>Oscillatoriales</taxon>
        <taxon>Microcoleaceae</taxon>
        <taxon>Symplocastrum</taxon>
    </lineage>
</organism>
<dbReference type="EMBL" id="JAHHIF010000011">
    <property type="protein sequence ID" value="MBW4544910.1"/>
    <property type="molecule type" value="Genomic_DNA"/>
</dbReference>
<feature type="region of interest" description="Disordered" evidence="1">
    <location>
        <begin position="1"/>
        <end position="24"/>
    </location>
</feature>
<name>A0A951PJ44_9CYAN</name>
<evidence type="ECO:0000313" key="3">
    <source>
        <dbReference type="EMBL" id="MBW4544910.1"/>
    </source>
</evidence>
<proteinExistence type="predicted"/>
<evidence type="ECO:0000313" key="4">
    <source>
        <dbReference type="Proteomes" id="UP000753908"/>
    </source>
</evidence>
<sequence>MPLAPTEEKMWEVSPSKNRSEMSDGEINAKYEKGEQRILTEINREKLPNFVEALKKPDYMDLRPFYQRRARWDSKMQSRLIESFLINIPVPPIVLYETKFNSYEVMDGQQRISAIQAFYENRLKLTGLELWPELNGRNYAELPGKIRAGIDRRSISSIVLITESASNPEEALLLKQLTFERLNNGGVDLSSQEVRNCLYQGKFNSLLLELARHPIFTAAWGIPIEAYEKTEAVSNKLAKNKLYQKMEDAELILRFFALRHADNFQSGLERFFNLYMIRSLKFSDEDIKFLKNLFLETLALADTIYGKTLFKPFDPESNTWKNRAHKAYYDAVMVGLSRNLPNANVLVKQKLKVIEKTKELFRKDESKLLIGAGRTKADIQERLRLFDDMLSQVIGE</sequence>